<comment type="caution">
    <text evidence="1">The sequence shown here is derived from an EMBL/GenBank/DDBJ whole genome shotgun (WGS) entry which is preliminary data.</text>
</comment>
<dbReference type="RefSeq" id="WP_184948632.1">
    <property type="nucleotide sequence ID" value="NZ_BAAAWZ010000004.1"/>
</dbReference>
<dbReference type="AlphaFoldDB" id="A0A841DHU0"/>
<dbReference type="Proteomes" id="UP000562352">
    <property type="component" value="Unassembled WGS sequence"/>
</dbReference>
<name>A0A841DHU0_PLAVE</name>
<proteinExistence type="predicted"/>
<keyword evidence="2" id="KW-1185">Reference proteome</keyword>
<sequence length="148" mass="16892">MDTNTGGEGDSIDFERERRENVMGYRPMTLSDLAARLTADTGDKIRWKLVWEFLEEYRWEPPEHQPQLLQAEPEPVGDERWDALLAALAEHLAAKHDLAPPAWTASRVLRRPWFPAELASQRTDALVWAPAAFRKHGVYLSSKDLEAA</sequence>
<accession>A0A841DHU0</accession>
<evidence type="ECO:0000313" key="1">
    <source>
        <dbReference type="EMBL" id="MBB5967934.1"/>
    </source>
</evidence>
<evidence type="ECO:0000313" key="2">
    <source>
        <dbReference type="Proteomes" id="UP000562352"/>
    </source>
</evidence>
<dbReference type="EMBL" id="JACHJJ010000043">
    <property type="protein sequence ID" value="MBB5967934.1"/>
    <property type="molecule type" value="Genomic_DNA"/>
</dbReference>
<protein>
    <submittedName>
        <fullName evidence="1">Uncharacterized protein</fullName>
    </submittedName>
</protein>
<organism evidence="1 2">
    <name type="scientific">Planomonospora venezuelensis</name>
    <dbReference type="NCBI Taxonomy" id="1999"/>
    <lineage>
        <taxon>Bacteria</taxon>
        <taxon>Bacillati</taxon>
        <taxon>Actinomycetota</taxon>
        <taxon>Actinomycetes</taxon>
        <taxon>Streptosporangiales</taxon>
        <taxon>Streptosporangiaceae</taxon>
        <taxon>Planomonospora</taxon>
    </lineage>
</organism>
<gene>
    <name evidence="1" type="ORF">FHS22_007252</name>
</gene>
<reference evidence="1 2" key="1">
    <citation type="submission" date="2020-08" db="EMBL/GenBank/DDBJ databases">
        <title>Genomic Encyclopedia of Type Strains, Phase III (KMG-III): the genomes of soil and plant-associated and newly described type strains.</title>
        <authorList>
            <person name="Whitman W."/>
        </authorList>
    </citation>
    <scope>NUCLEOTIDE SEQUENCE [LARGE SCALE GENOMIC DNA]</scope>
    <source>
        <strain evidence="1 2">CECT 3303</strain>
    </source>
</reference>